<accession>A0AAV7NHM2</accession>
<dbReference type="AlphaFoldDB" id="A0AAV7NHM2"/>
<proteinExistence type="predicted"/>
<evidence type="ECO:0000313" key="2">
    <source>
        <dbReference type="EMBL" id="KAJ1115001.1"/>
    </source>
</evidence>
<protein>
    <submittedName>
        <fullName evidence="2">Uncharacterized protein</fullName>
    </submittedName>
</protein>
<evidence type="ECO:0000256" key="1">
    <source>
        <dbReference type="SAM" id="MobiDB-lite"/>
    </source>
</evidence>
<gene>
    <name evidence="2" type="ORF">NDU88_003229</name>
</gene>
<dbReference type="Proteomes" id="UP001066276">
    <property type="component" value="Chromosome 8"/>
</dbReference>
<feature type="region of interest" description="Disordered" evidence="1">
    <location>
        <begin position="28"/>
        <end position="71"/>
    </location>
</feature>
<keyword evidence="3" id="KW-1185">Reference proteome</keyword>
<name>A0AAV7NHM2_PLEWA</name>
<dbReference type="EMBL" id="JANPWB010000012">
    <property type="protein sequence ID" value="KAJ1115001.1"/>
    <property type="molecule type" value="Genomic_DNA"/>
</dbReference>
<sequence length="71" mass="7657">MLLGSPTARALRPGFALPGLPELRASTLHRTSLERADPLKPAVRSRPEGTGVRESQGRVEVPPRNRCGSDN</sequence>
<comment type="caution">
    <text evidence="2">The sequence shown here is derived from an EMBL/GenBank/DDBJ whole genome shotgun (WGS) entry which is preliminary data.</text>
</comment>
<feature type="compositionally biased region" description="Basic and acidic residues" evidence="1">
    <location>
        <begin position="55"/>
        <end position="71"/>
    </location>
</feature>
<organism evidence="2 3">
    <name type="scientific">Pleurodeles waltl</name>
    <name type="common">Iberian ribbed newt</name>
    <dbReference type="NCBI Taxonomy" id="8319"/>
    <lineage>
        <taxon>Eukaryota</taxon>
        <taxon>Metazoa</taxon>
        <taxon>Chordata</taxon>
        <taxon>Craniata</taxon>
        <taxon>Vertebrata</taxon>
        <taxon>Euteleostomi</taxon>
        <taxon>Amphibia</taxon>
        <taxon>Batrachia</taxon>
        <taxon>Caudata</taxon>
        <taxon>Salamandroidea</taxon>
        <taxon>Salamandridae</taxon>
        <taxon>Pleurodelinae</taxon>
        <taxon>Pleurodeles</taxon>
    </lineage>
</organism>
<reference evidence="2" key="1">
    <citation type="journal article" date="2022" name="bioRxiv">
        <title>Sequencing and chromosome-scale assembly of the giantPleurodeles waltlgenome.</title>
        <authorList>
            <person name="Brown T."/>
            <person name="Elewa A."/>
            <person name="Iarovenko S."/>
            <person name="Subramanian E."/>
            <person name="Araus A.J."/>
            <person name="Petzold A."/>
            <person name="Susuki M."/>
            <person name="Suzuki K.-i.T."/>
            <person name="Hayashi T."/>
            <person name="Toyoda A."/>
            <person name="Oliveira C."/>
            <person name="Osipova E."/>
            <person name="Leigh N.D."/>
            <person name="Simon A."/>
            <person name="Yun M.H."/>
        </authorList>
    </citation>
    <scope>NUCLEOTIDE SEQUENCE</scope>
    <source>
        <strain evidence="2">20211129_DDA</strain>
        <tissue evidence="2">Liver</tissue>
    </source>
</reference>
<evidence type="ECO:0000313" key="3">
    <source>
        <dbReference type="Proteomes" id="UP001066276"/>
    </source>
</evidence>